<reference evidence="1" key="1">
    <citation type="submission" date="2020-05" db="EMBL/GenBank/DDBJ databases">
        <authorList>
            <person name="Chiriac C."/>
            <person name="Salcher M."/>
            <person name="Ghai R."/>
            <person name="Kavagutti S V."/>
        </authorList>
    </citation>
    <scope>NUCLEOTIDE SEQUENCE</scope>
</reference>
<dbReference type="InterPro" id="IPR051923">
    <property type="entry name" value="Glycosyl_Hydrolase_39"/>
</dbReference>
<dbReference type="GO" id="GO:0004553">
    <property type="term" value="F:hydrolase activity, hydrolyzing O-glycosyl compounds"/>
    <property type="evidence" value="ECO:0007669"/>
    <property type="project" value="TreeGrafter"/>
</dbReference>
<accession>A0A6J7IN01</accession>
<dbReference type="PANTHER" id="PTHR12631">
    <property type="entry name" value="ALPHA-L-IDURONIDASE"/>
    <property type="match status" value="1"/>
</dbReference>
<proteinExistence type="predicted"/>
<dbReference type="Gene3D" id="3.20.20.80">
    <property type="entry name" value="Glycosidases"/>
    <property type="match status" value="1"/>
</dbReference>
<protein>
    <submittedName>
        <fullName evidence="1">Unannotated protein</fullName>
    </submittedName>
</protein>
<organism evidence="1">
    <name type="scientific">freshwater metagenome</name>
    <dbReference type="NCBI Taxonomy" id="449393"/>
    <lineage>
        <taxon>unclassified sequences</taxon>
        <taxon>metagenomes</taxon>
        <taxon>ecological metagenomes</taxon>
    </lineage>
</organism>
<name>A0A6J7IN01_9ZZZZ</name>
<dbReference type="SUPFAM" id="SSF51445">
    <property type="entry name" value="(Trans)glycosidases"/>
    <property type="match status" value="1"/>
</dbReference>
<sequence>MTDLRRPRRRAAPAVLAALLLLLAATGLSVATAPASAARSMTTAIADDGVLNGRHGDPAPIVAEWRAAGVQNVRLFAQWSHIAPDHEAQRPPAGFDGDAEGAYDFRDLDRKIDLVRRNGMTVTLVVTGPGPVWGSLEPQRRNNRWRPSPRMFGAFATAVASHVADRVQDYVVWNEPNVATWLQPQNLCTGTRCRVYSPHLYRKLAAEGHAAIRAEDPTATIALGATSSRGDRFLTRTNGTTQPLVFLRELACVDARYREKRTGDCRGFRAPKANVLAYHPHSSRYSPAYRSPRSGDARMGDLGRLTAVADRLTRAGRLDVVGASRFPLWLDEYAYETNPPDRVRGVSFAKQAAWSQWGWWTAWKHPRVQMLAQYEWIDERNGDDASSDPTGWQSGLYTNARRAKPLAQAFPNPIFGWRTSRSASVWGQVRTARGRIDVRLQRAGGSGWKAYRTVRTDSRGTFTVRVPRSSSARYRFTYVSPEGGATRTSLSTALRRR</sequence>
<evidence type="ECO:0000313" key="1">
    <source>
        <dbReference type="EMBL" id="CAB4931517.1"/>
    </source>
</evidence>
<dbReference type="InterPro" id="IPR017853">
    <property type="entry name" value="GH"/>
</dbReference>
<gene>
    <name evidence="1" type="ORF">UFOPK3564_02399</name>
</gene>
<dbReference type="AlphaFoldDB" id="A0A6J7IN01"/>
<dbReference type="PANTHER" id="PTHR12631:SF10">
    <property type="entry name" value="BETA-XYLOSIDASE-LIKE PROTEIN-RELATED"/>
    <property type="match status" value="1"/>
</dbReference>
<dbReference type="EMBL" id="CAFBMK010000167">
    <property type="protein sequence ID" value="CAB4931517.1"/>
    <property type="molecule type" value="Genomic_DNA"/>
</dbReference>